<accession>A0A4Y2WXV2</accession>
<dbReference type="Proteomes" id="UP000499080">
    <property type="component" value="Unassembled WGS sequence"/>
</dbReference>
<dbReference type="AlphaFoldDB" id="A0A4Y2WXV2"/>
<evidence type="ECO:0000313" key="3">
    <source>
        <dbReference type="Proteomes" id="UP000499080"/>
    </source>
</evidence>
<keyword evidence="3" id="KW-1185">Reference proteome</keyword>
<dbReference type="EMBL" id="BGPR01067410">
    <property type="protein sequence ID" value="GBO41646.1"/>
    <property type="molecule type" value="Genomic_DNA"/>
</dbReference>
<sequence>MDFLILNRCQMMRTTPEMAHPSLNFGTTPAGGHYIHVRLQEQEARKHGGSSMESGFEPEALQIRSREDLLLWETM</sequence>
<dbReference type="EMBL" id="BGPR01067413">
    <property type="protein sequence ID" value="GBO41648.1"/>
    <property type="molecule type" value="Genomic_DNA"/>
</dbReference>
<protein>
    <submittedName>
        <fullName evidence="1">Uncharacterized protein</fullName>
    </submittedName>
</protein>
<organism evidence="1 3">
    <name type="scientific">Araneus ventricosus</name>
    <name type="common">Orbweaver spider</name>
    <name type="synonym">Epeira ventricosa</name>
    <dbReference type="NCBI Taxonomy" id="182803"/>
    <lineage>
        <taxon>Eukaryota</taxon>
        <taxon>Metazoa</taxon>
        <taxon>Ecdysozoa</taxon>
        <taxon>Arthropoda</taxon>
        <taxon>Chelicerata</taxon>
        <taxon>Arachnida</taxon>
        <taxon>Araneae</taxon>
        <taxon>Araneomorphae</taxon>
        <taxon>Entelegynae</taxon>
        <taxon>Araneoidea</taxon>
        <taxon>Araneidae</taxon>
        <taxon>Araneus</taxon>
    </lineage>
</organism>
<proteinExistence type="predicted"/>
<comment type="caution">
    <text evidence="1">The sequence shown here is derived from an EMBL/GenBank/DDBJ whole genome shotgun (WGS) entry which is preliminary data.</text>
</comment>
<reference evidence="1 3" key="1">
    <citation type="journal article" date="2019" name="Sci. Rep.">
        <title>Orb-weaving spider Araneus ventricosus genome elucidates the spidroin gene catalogue.</title>
        <authorList>
            <person name="Kono N."/>
            <person name="Nakamura H."/>
            <person name="Ohtoshi R."/>
            <person name="Moran D.A.P."/>
            <person name="Shinohara A."/>
            <person name="Yoshida Y."/>
            <person name="Fujiwara M."/>
            <person name="Mori M."/>
            <person name="Tomita M."/>
            <person name="Arakawa K."/>
        </authorList>
    </citation>
    <scope>NUCLEOTIDE SEQUENCE [LARGE SCALE GENOMIC DNA]</scope>
</reference>
<evidence type="ECO:0000313" key="2">
    <source>
        <dbReference type="EMBL" id="GBO41648.1"/>
    </source>
</evidence>
<name>A0A4Y2WXV2_ARAVE</name>
<evidence type="ECO:0000313" key="1">
    <source>
        <dbReference type="EMBL" id="GBO41646.1"/>
    </source>
</evidence>
<gene>
    <name evidence="2" type="ORF">AVEN_20728_1</name>
    <name evidence="1" type="ORF">AVEN_2522_1</name>
</gene>